<comment type="caution">
    <text evidence="2">The sequence shown here is derived from an EMBL/GenBank/DDBJ whole genome shotgun (WGS) entry which is preliminary data.</text>
</comment>
<dbReference type="Pfam" id="PF08666">
    <property type="entry name" value="SAF"/>
    <property type="match status" value="1"/>
</dbReference>
<evidence type="ECO:0000313" key="2">
    <source>
        <dbReference type="EMBL" id="OWO97041.1"/>
    </source>
</evidence>
<dbReference type="InterPro" id="IPR036732">
    <property type="entry name" value="AFP_Neu5c_C_sf"/>
</dbReference>
<dbReference type="GO" id="GO:0016051">
    <property type="term" value="P:carbohydrate biosynthetic process"/>
    <property type="evidence" value="ECO:0007669"/>
    <property type="project" value="InterPro"/>
</dbReference>
<feature type="domain" description="AFP-like" evidence="1">
    <location>
        <begin position="287"/>
        <end position="343"/>
    </location>
</feature>
<dbReference type="Proteomes" id="UP000197269">
    <property type="component" value="Unassembled WGS sequence"/>
</dbReference>
<dbReference type="PROSITE" id="PS50844">
    <property type="entry name" value="AFP_LIKE"/>
    <property type="match status" value="1"/>
</dbReference>
<dbReference type="SUPFAM" id="SSF51569">
    <property type="entry name" value="Aldolase"/>
    <property type="match status" value="1"/>
</dbReference>
<dbReference type="PANTHER" id="PTHR42966">
    <property type="entry name" value="N-ACETYLNEURAMINATE SYNTHASE"/>
    <property type="match status" value="1"/>
</dbReference>
<organism evidence="2 3">
    <name type="scientific">Rhizobium esperanzae</name>
    <dbReference type="NCBI Taxonomy" id="1967781"/>
    <lineage>
        <taxon>Bacteria</taxon>
        <taxon>Pseudomonadati</taxon>
        <taxon>Pseudomonadota</taxon>
        <taxon>Alphaproteobacteria</taxon>
        <taxon>Hyphomicrobiales</taxon>
        <taxon>Rhizobiaceae</taxon>
        <taxon>Rhizobium/Agrobacterium group</taxon>
        <taxon>Rhizobium</taxon>
    </lineage>
</organism>
<dbReference type="Gene3D" id="3.20.20.70">
    <property type="entry name" value="Aldolase class I"/>
    <property type="match status" value="1"/>
</dbReference>
<dbReference type="InterPro" id="IPR013974">
    <property type="entry name" value="SAF"/>
</dbReference>
<evidence type="ECO:0000313" key="3">
    <source>
        <dbReference type="Proteomes" id="UP000197269"/>
    </source>
</evidence>
<dbReference type="EMBL" id="MXPU01000001">
    <property type="protein sequence ID" value="OWO97041.1"/>
    <property type="molecule type" value="Genomic_DNA"/>
</dbReference>
<evidence type="ECO:0000259" key="1">
    <source>
        <dbReference type="PROSITE" id="PS50844"/>
    </source>
</evidence>
<dbReference type="Gene3D" id="3.90.1210.10">
    <property type="entry name" value="Antifreeze-like/N-acetylneuraminic acid synthase C-terminal domain"/>
    <property type="match status" value="1"/>
</dbReference>
<dbReference type="CDD" id="cd11615">
    <property type="entry name" value="SAF_NeuB_like"/>
    <property type="match status" value="1"/>
</dbReference>
<dbReference type="InterPro" id="IPR006190">
    <property type="entry name" value="SAF_AFP_Neu5Ac"/>
</dbReference>
<dbReference type="InterPro" id="IPR051690">
    <property type="entry name" value="PseI-like"/>
</dbReference>
<dbReference type="SMART" id="SM00858">
    <property type="entry name" value="SAF"/>
    <property type="match status" value="1"/>
</dbReference>
<dbReference type="PANTHER" id="PTHR42966:SF1">
    <property type="entry name" value="SIALIC ACID SYNTHASE"/>
    <property type="match status" value="1"/>
</dbReference>
<dbReference type="AlphaFoldDB" id="A0A246E1Y9"/>
<reference evidence="2 3" key="1">
    <citation type="submission" date="2017-03" db="EMBL/GenBank/DDBJ databases">
        <title>Genome of strain Rhizobium sp. CNPSo 668.</title>
        <authorList>
            <person name="Ribeiro R."/>
        </authorList>
    </citation>
    <scope>NUCLEOTIDE SEQUENCE [LARGE SCALE GENOMIC DNA]</scope>
    <source>
        <strain evidence="2 3">CNPSo 668</strain>
    </source>
</reference>
<accession>A0A246E1Y9</accession>
<dbReference type="RefSeq" id="WP_088390557.1">
    <property type="nucleotide sequence ID" value="NZ_MXPU01000001.1"/>
</dbReference>
<protein>
    <submittedName>
        <fullName evidence="2">N-acylneuraminate-9-phosphate synthase</fullName>
    </submittedName>
</protein>
<dbReference type="Pfam" id="PF03102">
    <property type="entry name" value="NeuB"/>
    <property type="match status" value="1"/>
</dbReference>
<dbReference type="GO" id="GO:0047444">
    <property type="term" value="F:N-acylneuraminate-9-phosphate synthase activity"/>
    <property type="evidence" value="ECO:0007669"/>
    <property type="project" value="TreeGrafter"/>
</dbReference>
<dbReference type="SUPFAM" id="SSF51269">
    <property type="entry name" value="AFP III-like domain"/>
    <property type="match status" value="1"/>
</dbReference>
<dbReference type="InterPro" id="IPR013132">
    <property type="entry name" value="PseI/NeuA/B-like_N"/>
</dbReference>
<dbReference type="InterPro" id="IPR057736">
    <property type="entry name" value="SAF_PseI/NeuA/NeuB"/>
</dbReference>
<gene>
    <name evidence="2" type="ORF">B5E41_01780</name>
</gene>
<name>A0A246E1Y9_9HYPH</name>
<dbReference type="InterPro" id="IPR013785">
    <property type="entry name" value="Aldolase_TIM"/>
</dbReference>
<proteinExistence type="predicted"/>
<sequence length="343" mass="37511">MATVTLRNGRLIGDYLAPYVIAELNTSHFGEVATARTMIAQAKEAGCDCVKFQSWSTESLYSAGYYRENAIAKRIVNKFSLADAKLEELAAYCREIGIDFASTPYSRYEAEFLVKVCEVPFIKIASMELNNLPYLRHLGSLGAPLVLSTGMGSLEEIIRAVEAIEETGNRQIIILHCTSVYPAPPETIRLQNILGLRSEFPAYPIGYSDHSTGIEIPAASIALGACVIEKHFTLDSSRIGMDNQMATEPEEMKAMISACHKVHTALGGTGRILDPSERDQIPKMRRSIITARALKAGSVIGAHDLDAKRPGTGIAPTEIDTVIGKRLKVDIDADEIILPEHFE</sequence>